<keyword evidence="4 7" id="KW-0067">ATP-binding</keyword>
<dbReference type="Pfam" id="PF00005">
    <property type="entry name" value="ABC_tran"/>
    <property type="match status" value="1"/>
</dbReference>
<gene>
    <name evidence="7" type="ORF">F9B16_20970</name>
</gene>
<evidence type="ECO:0000256" key="5">
    <source>
        <dbReference type="SAM" id="MobiDB-lite"/>
    </source>
</evidence>
<feature type="region of interest" description="Disordered" evidence="5">
    <location>
        <begin position="122"/>
        <end position="178"/>
    </location>
</feature>
<dbReference type="Gene3D" id="3.40.50.300">
    <property type="entry name" value="P-loop containing nucleotide triphosphate hydrolases"/>
    <property type="match status" value="1"/>
</dbReference>
<dbReference type="InterPro" id="IPR027417">
    <property type="entry name" value="P-loop_NTPase"/>
</dbReference>
<dbReference type="EMBL" id="WBMR01000059">
    <property type="protein sequence ID" value="KAB2379287.1"/>
    <property type="molecule type" value="Genomic_DNA"/>
</dbReference>
<dbReference type="Proteomes" id="UP000483004">
    <property type="component" value="Unassembled WGS sequence"/>
</dbReference>
<comment type="caution">
    <text evidence="7">The sequence shown here is derived from an EMBL/GenBank/DDBJ whole genome shotgun (WGS) entry which is preliminary data.</text>
</comment>
<dbReference type="PANTHER" id="PTHR43776:SF7">
    <property type="entry name" value="D,D-DIPEPTIDE TRANSPORT ATP-BINDING PROTEIN DDPF-RELATED"/>
    <property type="match status" value="1"/>
</dbReference>
<evidence type="ECO:0000256" key="3">
    <source>
        <dbReference type="ARBA" id="ARBA00022741"/>
    </source>
</evidence>
<dbReference type="PANTHER" id="PTHR43776">
    <property type="entry name" value="TRANSPORT ATP-BINDING PROTEIN"/>
    <property type="match status" value="1"/>
</dbReference>
<evidence type="ECO:0000313" key="8">
    <source>
        <dbReference type="Proteomes" id="UP000483004"/>
    </source>
</evidence>
<feature type="domain" description="ABC transporter" evidence="6">
    <location>
        <begin position="4"/>
        <end position="52"/>
    </location>
</feature>
<feature type="compositionally biased region" description="Basic and acidic residues" evidence="5">
    <location>
        <begin position="126"/>
        <end position="143"/>
    </location>
</feature>
<organism evidence="7 8">
    <name type="scientific">Actinomadura montaniterrae</name>
    <dbReference type="NCBI Taxonomy" id="1803903"/>
    <lineage>
        <taxon>Bacteria</taxon>
        <taxon>Bacillati</taxon>
        <taxon>Actinomycetota</taxon>
        <taxon>Actinomycetes</taxon>
        <taxon>Streptosporangiales</taxon>
        <taxon>Thermomonosporaceae</taxon>
        <taxon>Actinomadura</taxon>
    </lineage>
</organism>
<comment type="similarity">
    <text evidence="1">Belongs to the ABC transporter superfamily.</text>
</comment>
<evidence type="ECO:0000259" key="6">
    <source>
        <dbReference type="Pfam" id="PF00005"/>
    </source>
</evidence>
<reference evidence="7 8" key="1">
    <citation type="submission" date="2019-09" db="EMBL/GenBank/DDBJ databases">
        <title>Actinomadura physcomitrii sp. nov., a novel actinomycete isolated from moss [Physcomitrium sphaericum (Ludw) Fuernr].</title>
        <authorList>
            <person name="Liu C."/>
            <person name="Zhuang X."/>
        </authorList>
    </citation>
    <scope>NUCLEOTIDE SEQUENCE [LARGE SCALE GENOMIC DNA]</scope>
    <source>
        <strain evidence="7 8">CYP1-1B</strain>
    </source>
</reference>
<dbReference type="RefSeq" id="WP_151541808.1">
    <property type="nucleotide sequence ID" value="NZ_WBMR01000059.1"/>
</dbReference>
<dbReference type="InterPro" id="IPR050319">
    <property type="entry name" value="ABC_transp_ATP-bind"/>
</dbReference>
<dbReference type="SUPFAM" id="SSF52540">
    <property type="entry name" value="P-loop containing nucleoside triphosphate hydrolases"/>
    <property type="match status" value="1"/>
</dbReference>
<feature type="compositionally biased region" description="Low complexity" evidence="5">
    <location>
        <begin position="147"/>
        <end position="156"/>
    </location>
</feature>
<keyword evidence="8" id="KW-1185">Reference proteome</keyword>
<dbReference type="GO" id="GO:0016887">
    <property type="term" value="F:ATP hydrolysis activity"/>
    <property type="evidence" value="ECO:0007669"/>
    <property type="project" value="InterPro"/>
</dbReference>
<dbReference type="AlphaFoldDB" id="A0A6L3VR32"/>
<evidence type="ECO:0000256" key="4">
    <source>
        <dbReference type="ARBA" id="ARBA00022840"/>
    </source>
</evidence>
<dbReference type="GO" id="GO:0005524">
    <property type="term" value="F:ATP binding"/>
    <property type="evidence" value="ECO:0007669"/>
    <property type="project" value="UniProtKB-KW"/>
</dbReference>
<dbReference type="OrthoDB" id="2986442at2"/>
<feature type="compositionally biased region" description="Basic residues" evidence="5">
    <location>
        <begin position="157"/>
        <end position="167"/>
    </location>
</feature>
<evidence type="ECO:0000256" key="1">
    <source>
        <dbReference type="ARBA" id="ARBA00005417"/>
    </source>
</evidence>
<sequence length="178" mass="19552">MTRVAELLELVGLESGMAGRYPDEFSGGQRQRIAIARTLAVEPRLVVCDEAISALDVSLQQQIVDLLLDLQRRLGLAYLFIAHDLAAVRRISHRIAVMYLGQIVQLGPAEEVTAEHAARLPVPRLLPDRPGRPSRADRLRDRGAAGAGDRAGTARRLPFRGRAHRRGPAAGQRMEKSL</sequence>
<proteinExistence type="inferred from homology"/>
<keyword evidence="3" id="KW-0547">Nucleotide-binding</keyword>
<accession>A0A6L3VR32</accession>
<name>A0A6L3VR32_9ACTN</name>
<keyword evidence="2" id="KW-0813">Transport</keyword>
<protein>
    <submittedName>
        <fullName evidence="7">ABC transporter ATP-binding protein</fullName>
    </submittedName>
</protein>
<evidence type="ECO:0000256" key="2">
    <source>
        <dbReference type="ARBA" id="ARBA00022448"/>
    </source>
</evidence>
<evidence type="ECO:0000313" key="7">
    <source>
        <dbReference type="EMBL" id="KAB2379287.1"/>
    </source>
</evidence>
<dbReference type="InterPro" id="IPR003439">
    <property type="entry name" value="ABC_transporter-like_ATP-bd"/>
</dbReference>